<organism evidence="4 5">
    <name type="scientific">Coralloluteibacterium thermophilum</name>
    <dbReference type="NCBI Taxonomy" id="2707049"/>
    <lineage>
        <taxon>Bacteria</taxon>
        <taxon>Pseudomonadati</taxon>
        <taxon>Pseudomonadota</taxon>
        <taxon>Gammaproteobacteria</taxon>
        <taxon>Lysobacterales</taxon>
        <taxon>Lysobacteraceae</taxon>
        <taxon>Coralloluteibacterium</taxon>
    </lineage>
</organism>
<feature type="signal peptide" evidence="2">
    <location>
        <begin position="1"/>
        <end position="25"/>
    </location>
</feature>
<evidence type="ECO:0000256" key="1">
    <source>
        <dbReference type="SAM" id="MobiDB-lite"/>
    </source>
</evidence>
<evidence type="ECO:0000256" key="2">
    <source>
        <dbReference type="SAM" id="SignalP"/>
    </source>
</evidence>
<accession>A0ABV9NF97</accession>
<dbReference type="Proteomes" id="UP001595892">
    <property type="component" value="Unassembled WGS sequence"/>
</dbReference>
<dbReference type="Pfam" id="PF13953">
    <property type="entry name" value="PapC_C"/>
    <property type="match status" value="1"/>
</dbReference>
<keyword evidence="5" id="KW-1185">Reference proteome</keyword>
<protein>
    <submittedName>
        <fullName evidence="4">Fimbria/pilus outer membrane usher protein</fullName>
    </submittedName>
</protein>
<comment type="caution">
    <text evidence="4">The sequence shown here is derived from an EMBL/GenBank/DDBJ whole genome shotgun (WGS) entry which is preliminary data.</text>
</comment>
<dbReference type="Gene3D" id="2.60.40.2610">
    <property type="entry name" value="Outer membrane usher protein FimD, plug domain"/>
    <property type="match status" value="1"/>
</dbReference>
<dbReference type="RefSeq" id="WP_377003049.1">
    <property type="nucleotide sequence ID" value="NZ_JBHSGG010000003.1"/>
</dbReference>
<keyword evidence="2" id="KW-0732">Signal</keyword>
<dbReference type="EMBL" id="JBHSGG010000003">
    <property type="protein sequence ID" value="MFC4727052.1"/>
    <property type="molecule type" value="Genomic_DNA"/>
</dbReference>
<feature type="chain" id="PRO_5047225154" evidence="2">
    <location>
        <begin position="26"/>
        <end position="856"/>
    </location>
</feature>
<reference evidence="5" key="1">
    <citation type="journal article" date="2019" name="Int. J. Syst. Evol. Microbiol.">
        <title>The Global Catalogue of Microorganisms (GCM) 10K type strain sequencing project: providing services to taxonomists for standard genome sequencing and annotation.</title>
        <authorList>
            <consortium name="The Broad Institute Genomics Platform"/>
            <consortium name="The Broad Institute Genome Sequencing Center for Infectious Disease"/>
            <person name="Wu L."/>
            <person name="Ma J."/>
        </authorList>
    </citation>
    <scope>NUCLEOTIDE SEQUENCE [LARGE SCALE GENOMIC DNA]</scope>
    <source>
        <strain evidence="5">CGMCC 1.13574</strain>
    </source>
</reference>
<dbReference type="PANTHER" id="PTHR30451:SF5">
    <property type="entry name" value="SLR0019 PROTEIN"/>
    <property type="match status" value="1"/>
</dbReference>
<gene>
    <name evidence="4" type="ORF">ACFO3Q_02570</name>
</gene>
<name>A0ABV9NF97_9GAMM</name>
<dbReference type="InterPro" id="IPR000015">
    <property type="entry name" value="Fimb_usher"/>
</dbReference>
<proteinExistence type="predicted"/>
<feature type="domain" description="PapC-like C-terminal" evidence="3">
    <location>
        <begin position="780"/>
        <end position="834"/>
    </location>
</feature>
<dbReference type="PANTHER" id="PTHR30451">
    <property type="entry name" value="OUTER MEMBRANE USHER PROTEIN"/>
    <property type="match status" value="1"/>
</dbReference>
<feature type="region of interest" description="Disordered" evidence="1">
    <location>
        <begin position="23"/>
        <end position="42"/>
    </location>
</feature>
<evidence type="ECO:0000313" key="4">
    <source>
        <dbReference type="EMBL" id="MFC4727052.1"/>
    </source>
</evidence>
<dbReference type="InterPro" id="IPR042186">
    <property type="entry name" value="FimD_plug_dom"/>
</dbReference>
<dbReference type="Pfam" id="PF00577">
    <property type="entry name" value="Usher"/>
    <property type="match status" value="2"/>
</dbReference>
<evidence type="ECO:0000259" key="3">
    <source>
        <dbReference type="Pfam" id="PF13953"/>
    </source>
</evidence>
<evidence type="ECO:0000313" key="5">
    <source>
        <dbReference type="Proteomes" id="UP001595892"/>
    </source>
</evidence>
<sequence>MARRRSIPAWCTLLFATAAAGATGAAPSGEPPPAQGAAHADRPPVLVLTHAGESWVRRRDIARLGLPQPDAPERAHHGERFVPLRTVPQLRLDLARSRLVLFRQRTDAAPPPAPAPADDEHLIVDVYVNGDRLPDPQVVRHTPDGVLLEAGTAHALRLRPPQGGDAEAGWIPLASLVGDDYRLAPEEAILSIAAAPERFQRTVLHARPPAGAPARRRHDMPPVATLSYDLGHAWEGTGARHARGWFDAGLAWLGVHCRSRHLASRGERPLRASSHCATDWPERPATLTLGDAISDGGPLTAPLRYAGIRLGSNFALQPEVPTYPMLMFEGSVDEASQLELWFRNQLALRARLPPGGFVVDGLAPTGGRGVLHALMSTADGVHALDTPFYFDTRLLRPGLADWSIDAGWLRRDFGGEDDRYADPFARLAWRRGLTPEVTVGLESEWSEGHALLGAGTRFKVGTLGIVDLDTAAARSDAGTAWAHGAAYTFRAERWNLGLHHVRRGDGFVPLAHAQALAGPLWPLRPALPQEETRAQAGARLGRLSASLGLLSTRQAGRDRQRYATLGLNLSLPGSFLGLTAFRALDGGEDVAMLTYTLPLSSRHTLSAWTGRPAGGGGVTLQRSPGGGLGYGYRVGYRDVGGRGEAALGLDYLAEPVRTSLQVRHSASGWAGALGAAGTVVASGDGLFLHADRSDGYALVALPDAGVRIYRDRHLIAVTDRNGRALVPGLRPYQRNRIDLDLDDLALTTALGREWEEVVPQRGEIVRVDFAARSERPLDVRLAGPGGAPLPLGATVVALPGGETAYVGYDGVVFFEDAGAIERIEAHWHGGACVATVGRAAAVPPASTLTCRSEHAR</sequence>
<dbReference type="InterPro" id="IPR025949">
    <property type="entry name" value="PapC-like_C"/>
</dbReference>